<gene>
    <name evidence="6" type="primary">xylB_1</name>
    <name evidence="6" type="ORF">CLLU_19690</name>
</gene>
<keyword evidence="2 6" id="KW-0808">Transferase</keyword>
<dbReference type="PIRSF" id="PIRSF000538">
    <property type="entry name" value="GlpK"/>
    <property type="match status" value="1"/>
</dbReference>
<keyword evidence="3 6" id="KW-0418">Kinase</keyword>
<dbReference type="InterPro" id="IPR018485">
    <property type="entry name" value="FGGY_C"/>
</dbReference>
<sequence>MGRKAYLGIDIGTSGIRCNIFDIEGNQIGFDYMEYPTICTEKGMLELEPNNVFKSLLEVVGNSIAKCSISSGDIRSIGISSQMHSFLAVDKDGNNLTNVITWGDTRSMDEAKFIEQNYDCGILYRKTGCRVQHPMYPLSNILWVKNKMKELFKNTYKFVTIKEFIVFKLSGEFVIDVTDASATGCLNINNFKWDRDILKDILKINEDKFGAVKECTYMVKGIKKKYAGRMGIKTNTPLVIGSGDGIMANIGCGGFDDTSMSCTIGTSGALRIAVDKPLFDEQGRTWCYCFTKDKWISGGAINNGGIVLKYFRNQFREQFEKEALRAGYEDIYDLFSYYASQINPGSDGLTFLPFLTGERAPGWNADATGTLLGLRFMHSKKHIIRAGMESVIYNMYSIYKMIEKIDGNVEQIIANGGYANSDVWLQIQADIFNKEIAVAGVKEASVLGAAYTGMVSVGDVKNFKQPVSRMKPLKVIKPKEKNVVLYREMYSEFLDNYSAILGKKLF</sequence>
<dbReference type="Proteomes" id="UP000237798">
    <property type="component" value="Unassembled WGS sequence"/>
</dbReference>
<dbReference type="Gene3D" id="3.30.420.40">
    <property type="match status" value="2"/>
</dbReference>
<dbReference type="InterPro" id="IPR000577">
    <property type="entry name" value="Carb_kinase_FGGY"/>
</dbReference>
<dbReference type="EC" id="2.7.1.17" evidence="6"/>
<dbReference type="EMBL" id="PVXP01000025">
    <property type="protein sequence ID" value="PRR85055.1"/>
    <property type="molecule type" value="Genomic_DNA"/>
</dbReference>
<accession>A0A2T0BMF2</accession>
<evidence type="ECO:0000259" key="4">
    <source>
        <dbReference type="Pfam" id="PF00370"/>
    </source>
</evidence>
<dbReference type="PANTHER" id="PTHR43095">
    <property type="entry name" value="SUGAR KINASE"/>
    <property type="match status" value="1"/>
</dbReference>
<reference evidence="6 7" key="1">
    <citation type="submission" date="2018-03" db="EMBL/GenBank/DDBJ databases">
        <title>Genome sequence of Clostridium luticellarii DSM 29923.</title>
        <authorList>
            <person name="Poehlein A."/>
            <person name="Daniel R."/>
        </authorList>
    </citation>
    <scope>NUCLEOTIDE SEQUENCE [LARGE SCALE GENOMIC DNA]</scope>
    <source>
        <strain evidence="6 7">DSM 29923</strain>
    </source>
</reference>
<dbReference type="AlphaFoldDB" id="A0A2T0BMF2"/>
<keyword evidence="7" id="KW-1185">Reference proteome</keyword>
<feature type="domain" description="Carbohydrate kinase FGGY C-terminal" evidence="5">
    <location>
        <begin position="260"/>
        <end position="456"/>
    </location>
</feature>
<evidence type="ECO:0000256" key="1">
    <source>
        <dbReference type="ARBA" id="ARBA00009156"/>
    </source>
</evidence>
<dbReference type="PANTHER" id="PTHR43095:SF2">
    <property type="entry name" value="GLUCONOKINASE"/>
    <property type="match status" value="1"/>
</dbReference>
<dbReference type="CDD" id="cd07770">
    <property type="entry name" value="ASKHA_NBD_FGGY_GntK"/>
    <property type="match status" value="1"/>
</dbReference>
<feature type="domain" description="Carbohydrate kinase FGGY N-terminal" evidence="4">
    <location>
        <begin position="6"/>
        <end position="251"/>
    </location>
</feature>
<dbReference type="Pfam" id="PF02782">
    <property type="entry name" value="FGGY_C"/>
    <property type="match status" value="1"/>
</dbReference>
<evidence type="ECO:0000259" key="5">
    <source>
        <dbReference type="Pfam" id="PF02782"/>
    </source>
</evidence>
<name>A0A2T0BMF2_9CLOT</name>
<evidence type="ECO:0000313" key="7">
    <source>
        <dbReference type="Proteomes" id="UP000237798"/>
    </source>
</evidence>
<dbReference type="GO" id="GO:0004856">
    <property type="term" value="F:D-xylulokinase activity"/>
    <property type="evidence" value="ECO:0007669"/>
    <property type="project" value="UniProtKB-EC"/>
</dbReference>
<evidence type="ECO:0000256" key="2">
    <source>
        <dbReference type="ARBA" id="ARBA00022679"/>
    </source>
</evidence>
<dbReference type="InterPro" id="IPR043129">
    <property type="entry name" value="ATPase_NBD"/>
</dbReference>
<dbReference type="Pfam" id="PF00370">
    <property type="entry name" value="FGGY_N"/>
    <property type="match status" value="1"/>
</dbReference>
<organism evidence="6 7">
    <name type="scientific">Clostridium luticellarii</name>
    <dbReference type="NCBI Taxonomy" id="1691940"/>
    <lineage>
        <taxon>Bacteria</taxon>
        <taxon>Bacillati</taxon>
        <taxon>Bacillota</taxon>
        <taxon>Clostridia</taxon>
        <taxon>Eubacteriales</taxon>
        <taxon>Clostridiaceae</taxon>
        <taxon>Clostridium</taxon>
    </lineage>
</organism>
<dbReference type="InterPro" id="IPR018484">
    <property type="entry name" value="FGGY_N"/>
</dbReference>
<comment type="similarity">
    <text evidence="1">Belongs to the FGGY kinase family.</text>
</comment>
<evidence type="ECO:0000313" key="6">
    <source>
        <dbReference type="EMBL" id="PRR85055.1"/>
    </source>
</evidence>
<protein>
    <submittedName>
        <fullName evidence="6">Xylulose kinase</fullName>
        <ecNumber evidence="6">2.7.1.17</ecNumber>
    </submittedName>
</protein>
<dbReference type="OrthoDB" id="9805576at2"/>
<proteinExistence type="inferred from homology"/>
<evidence type="ECO:0000256" key="3">
    <source>
        <dbReference type="ARBA" id="ARBA00022777"/>
    </source>
</evidence>
<dbReference type="RefSeq" id="WP_106009558.1">
    <property type="nucleotide sequence ID" value="NZ_JALCPJ010000013.1"/>
</dbReference>
<dbReference type="InterPro" id="IPR050406">
    <property type="entry name" value="FGGY_Carb_Kinase"/>
</dbReference>
<comment type="caution">
    <text evidence="6">The sequence shown here is derived from an EMBL/GenBank/DDBJ whole genome shotgun (WGS) entry which is preliminary data.</text>
</comment>
<dbReference type="SUPFAM" id="SSF53067">
    <property type="entry name" value="Actin-like ATPase domain"/>
    <property type="match status" value="2"/>
</dbReference>